<organism evidence="2 3">
    <name type="scientific">Pleurodeles waltl</name>
    <name type="common">Iberian ribbed newt</name>
    <dbReference type="NCBI Taxonomy" id="8319"/>
    <lineage>
        <taxon>Eukaryota</taxon>
        <taxon>Metazoa</taxon>
        <taxon>Chordata</taxon>
        <taxon>Craniata</taxon>
        <taxon>Vertebrata</taxon>
        <taxon>Euteleostomi</taxon>
        <taxon>Amphibia</taxon>
        <taxon>Batrachia</taxon>
        <taxon>Caudata</taxon>
        <taxon>Salamandroidea</taxon>
        <taxon>Salamandridae</taxon>
        <taxon>Pleurodelinae</taxon>
        <taxon>Pleurodeles</taxon>
    </lineage>
</organism>
<comment type="caution">
    <text evidence="2">The sequence shown here is derived from an EMBL/GenBank/DDBJ whole genome shotgun (WGS) entry which is preliminary data.</text>
</comment>
<feature type="compositionally biased region" description="Basic and acidic residues" evidence="1">
    <location>
        <begin position="54"/>
        <end position="78"/>
    </location>
</feature>
<feature type="compositionally biased region" description="Polar residues" evidence="1">
    <location>
        <begin position="15"/>
        <end position="25"/>
    </location>
</feature>
<dbReference type="EMBL" id="JANPWB010000016">
    <property type="protein sequence ID" value="KAJ1082291.1"/>
    <property type="molecule type" value="Genomic_DNA"/>
</dbReference>
<evidence type="ECO:0000313" key="3">
    <source>
        <dbReference type="Proteomes" id="UP001066276"/>
    </source>
</evidence>
<feature type="region of interest" description="Disordered" evidence="1">
    <location>
        <begin position="1"/>
        <end position="37"/>
    </location>
</feature>
<evidence type="ECO:0000313" key="2">
    <source>
        <dbReference type="EMBL" id="KAJ1082291.1"/>
    </source>
</evidence>
<evidence type="ECO:0000256" key="1">
    <source>
        <dbReference type="SAM" id="MobiDB-lite"/>
    </source>
</evidence>
<feature type="region of interest" description="Disordered" evidence="1">
    <location>
        <begin position="53"/>
        <end position="103"/>
    </location>
</feature>
<feature type="compositionally biased region" description="Basic and acidic residues" evidence="1">
    <location>
        <begin position="88"/>
        <end position="103"/>
    </location>
</feature>
<keyword evidence="3" id="KW-1185">Reference proteome</keyword>
<dbReference type="Proteomes" id="UP001066276">
    <property type="component" value="Chromosome 12"/>
</dbReference>
<gene>
    <name evidence="2" type="ORF">NDU88_002459</name>
</gene>
<dbReference type="AlphaFoldDB" id="A0AAV7KS63"/>
<sequence>MAVPEHPCDRVVPITSPTASVTSVSGKPDTSLPRSHVSMGTLLEPLPCFPVPRETPKDFRAGEIKRDVVRGDRERGVKGESATEPTATEERVGKEEAKAEDGR</sequence>
<accession>A0AAV7KS63</accession>
<reference evidence="2" key="1">
    <citation type="journal article" date="2022" name="bioRxiv">
        <title>Sequencing and chromosome-scale assembly of the giantPleurodeles waltlgenome.</title>
        <authorList>
            <person name="Brown T."/>
            <person name="Elewa A."/>
            <person name="Iarovenko S."/>
            <person name="Subramanian E."/>
            <person name="Araus A.J."/>
            <person name="Petzold A."/>
            <person name="Susuki M."/>
            <person name="Suzuki K.-i.T."/>
            <person name="Hayashi T."/>
            <person name="Toyoda A."/>
            <person name="Oliveira C."/>
            <person name="Osipova E."/>
            <person name="Leigh N.D."/>
            <person name="Simon A."/>
            <person name="Yun M.H."/>
        </authorList>
    </citation>
    <scope>NUCLEOTIDE SEQUENCE</scope>
    <source>
        <strain evidence="2">20211129_DDA</strain>
        <tissue evidence="2">Liver</tissue>
    </source>
</reference>
<proteinExistence type="predicted"/>
<name>A0AAV7KS63_PLEWA</name>
<protein>
    <submittedName>
        <fullName evidence="2">Uncharacterized protein</fullName>
    </submittedName>
</protein>